<dbReference type="GO" id="GO:0098858">
    <property type="term" value="C:actin-based cell projection"/>
    <property type="evidence" value="ECO:0007669"/>
    <property type="project" value="TreeGrafter"/>
</dbReference>
<sequence>MAELQMLLEEEIPAGKRALVESYQNLSRVAEYCENNYVQVWIEEITFSFHVLSESVWM</sequence>
<dbReference type="PANTHER" id="PTHR10460">
    <property type="entry name" value="ABL INTERACTOR FAMILY MEMBER"/>
    <property type="match status" value="1"/>
</dbReference>
<evidence type="ECO:0000256" key="1">
    <source>
        <dbReference type="ARBA" id="ARBA00010020"/>
    </source>
</evidence>
<dbReference type="AlphaFoldDB" id="A0A673FQK0"/>
<dbReference type="GO" id="GO:0017124">
    <property type="term" value="F:SH3 domain binding"/>
    <property type="evidence" value="ECO:0007669"/>
    <property type="project" value="TreeGrafter"/>
</dbReference>
<dbReference type="Ensembl" id="ENSSRHT00000001448.1">
    <property type="protein sequence ID" value="ENSSRHP00000001390.1"/>
    <property type="gene ID" value="ENSSRHG00000000954.1"/>
</dbReference>
<protein>
    <recommendedName>
        <fullName evidence="4">Abl-interactor homeo-domain homologous domain-containing protein</fullName>
    </recommendedName>
</protein>
<accession>A0A673FQK0</accession>
<reference evidence="2" key="1">
    <citation type="submission" date="2025-08" db="UniProtKB">
        <authorList>
            <consortium name="Ensembl"/>
        </authorList>
    </citation>
    <scope>IDENTIFICATION</scope>
</reference>
<dbReference type="GO" id="GO:0001764">
    <property type="term" value="P:neuron migration"/>
    <property type="evidence" value="ECO:0007669"/>
    <property type="project" value="TreeGrafter"/>
</dbReference>
<organism evidence="2 3">
    <name type="scientific">Sinocyclocheilus rhinocerous</name>
    <dbReference type="NCBI Taxonomy" id="307959"/>
    <lineage>
        <taxon>Eukaryota</taxon>
        <taxon>Metazoa</taxon>
        <taxon>Chordata</taxon>
        <taxon>Craniata</taxon>
        <taxon>Vertebrata</taxon>
        <taxon>Euteleostomi</taxon>
        <taxon>Actinopterygii</taxon>
        <taxon>Neopterygii</taxon>
        <taxon>Teleostei</taxon>
        <taxon>Ostariophysi</taxon>
        <taxon>Cypriniformes</taxon>
        <taxon>Cyprinidae</taxon>
        <taxon>Cyprininae</taxon>
        <taxon>Sinocyclocheilus</taxon>
    </lineage>
</organism>
<evidence type="ECO:0000313" key="2">
    <source>
        <dbReference type="Ensembl" id="ENSSRHP00000001390.1"/>
    </source>
</evidence>
<evidence type="ECO:0008006" key="4">
    <source>
        <dbReference type="Google" id="ProtNLM"/>
    </source>
</evidence>
<dbReference type="InterPro" id="IPR028457">
    <property type="entry name" value="ABI"/>
</dbReference>
<evidence type="ECO:0000313" key="3">
    <source>
        <dbReference type="Proteomes" id="UP000472270"/>
    </source>
</evidence>
<dbReference type="GO" id="GO:0031209">
    <property type="term" value="C:SCAR complex"/>
    <property type="evidence" value="ECO:0007669"/>
    <property type="project" value="TreeGrafter"/>
</dbReference>
<keyword evidence="3" id="KW-1185">Reference proteome</keyword>
<name>A0A673FQK0_9TELE</name>
<dbReference type="GO" id="GO:0030027">
    <property type="term" value="C:lamellipodium"/>
    <property type="evidence" value="ECO:0007669"/>
    <property type="project" value="TreeGrafter"/>
</dbReference>
<comment type="similarity">
    <text evidence="1">Belongs to the ABI family.</text>
</comment>
<proteinExistence type="inferred from homology"/>
<dbReference type="Proteomes" id="UP000472270">
    <property type="component" value="Unassembled WGS sequence"/>
</dbReference>
<dbReference type="GO" id="GO:0035591">
    <property type="term" value="F:signaling adaptor activity"/>
    <property type="evidence" value="ECO:0007669"/>
    <property type="project" value="TreeGrafter"/>
</dbReference>
<dbReference type="Gene3D" id="6.10.140.1620">
    <property type="match status" value="1"/>
</dbReference>
<reference evidence="2" key="2">
    <citation type="submission" date="2025-09" db="UniProtKB">
        <authorList>
            <consortium name="Ensembl"/>
        </authorList>
    </citation>
    <scope>IDENTIFICATION</scope>
</reference>
<dbReference type="PANTHER" id="PTHR10460:SF40">
    <property type="entry name" value="ABL INTERACTOR 1 ISOFORM X1"/>
    <property type="match status" value="1"/>
</dbReference>